<dbReference type="GO" id="GO:0005886">
    <property type="term" value="C:plasma membrane"/>
    <property type="evidence" value="ECO:0007669"/>
    <property type="project" value="UniProtKB-SubCell"/>
</dbReference>
<comment type="similarity">
    <text evidence="1 4">Belongs to the complex I subunit 6 family.</text>
</comment>
<organism evidence="5 6">
    <name type="scientific">Candidatus Westeberhardia cardiocondylae</name>
    <dbReference type="NCBI Taxonomy" id="1594731"/>
    <lineage>
        <taxon>Bacteria</taxon>
        <taxon>Pseudomonadati</taxon>
        <taxon>Pseudomonadota</taxon>
        <taxon>Gammaproteobacteria</taxon>
        <taxon>Enterobacterales</taxon>
        <taxon>Enterobacteriaceae</taxon>
        <taxon>ant endosymbionts</taxon>
        <taxon>Candidatus Westeberhardia</taxon>
    </lineage>
</organism>
<dbReference type="InterPro" id="IPR001457">
    <property type="entry name" value="NADH_UbQ/plastoQ_OxRdtase_su6"/>
</dbReference>
<evidence type="ECO:0000256" key="2">
    <source>
        <dbReference type="ARBA" id="ARBA00019907"/>
    </source>
</evidence>
<dbReference type="PANTHER" id="PTHR33269:SF17">
    <property type="entry name" value="NADH-UBIQUINONE OXIDOREDUCTASE CHAIN 6"/>
    <property type="match status" value="1"/>
</dbReference>
<dbReference type="GO" id="GO:0048038">
    <property type="term" value="F:quinone binding"/>
    <property type="evidence" value="ECO:0007669"/>
    <property type="project" value="UniProtKB-UniRule"/>
</dbReference>
<dbReference type="STRING" id="1594731.WEOB_398"/>
<dbReference type="EMBL" id="LN774881">
    <property type="protein sequence ID" value="CEN32326.1"/>
    <property type="molecule type" value="Genomic_DNA"/>
</dbReference>
<evidence type="ECO:0000313" key="5">
    <source>
        <dbReference type="EMBL" id="CEN32326.1"/>
    </source>
</evidence>
<dbReference type="RefSeq" id="WP_281263866.1">
    <property type="nucleotide sequence ID" value="NZ_LN774881.1"/>
</dbReference>
<proteinExistence type="inferred from homology"/>
<dbReference type="PANTHER" id="PTHR33269">
    <property type="entry name" value="NADH-UBIQUINONE OXIDOREDUCTASE CHAIN 6"/>
    <property type="match status" value="1"/>
</dbReference>
<gene>
    <name evidence="5" type="primary">nuoJ</name>
    <name evidence="5" type="ORF">WEOB_398</name>
</gene>
<accession>A0A0H5C5T7</accession>
<feature type="transmembrane region" description="Helical" evidence="4">
    <location>
        <begin position="52"/>
        <end position="72"/>
    </location>
</feature>
<evidence type="ECO:0000256" key="3">
    <source>
        <dbReference type="ARBA" id="ARBA00025811"/>
    </source>
</evidence>
<reference evidence="6" key="1">
    <citation type="submission" date="2015-01" db="EMBL/GenBank/DDBJ databases">
        <authorList>
            <person name="Manzano-Marin A."/>
            <person name="Manzano-Marin A."/>
        </authorList>
    </citation>
    <scope>NUCLEOTIDE SEQUENCE [LARGE SCALE GENOMIC DNA]</scope>
    <source>
        <strain evidence="6">obscurior</strain>
    </source>
</reference>
<feature type="transmembrane region" description="Helical" evidence="4">
    <location>
        <begin position="93"/>
        <end position="110"/>
    </location>
</feature>
<keyword evidence="4" id="KW-1003">Cell membrane</keyword>
<keyword evidence="4" id="KW-0472">Membrane</keyword>
<protein>
    <recommendedName>
        <fullName evidence="2 4">NADH-quinone oxidoreductase subunit J</fullName>
        <ecNumber evidence="4">7.1.1.-</ecNumber>
    </recommendedName>
</protein>
<feature type="transmembrane region" description="Helical" evidence="4">
    <location>
        <begin position="6"/>
        <end position="21"/>
    </location>
</feature>
<keyword evidence="4" id="KW-0874">Quinone</keyword>
<feature type="transmembrane region" description="Helical" evidence="4">
    <location>
        <begin position="28"/>
        <end position="46"/>
    </location>
</feature>
<evidence type="ECO:0000313" key="6">
    <source>
        <dbReference type="Proteomes" id="UP000242753"/>
    </source>
</evidence>
<keyword evidence="4" id="KW-1133">Transmembrane helix</keyword>
<dbReference type="GO" id="GO:0008137">
    <property type="term" value="F:NADH dehydrogenase (ubiquinone) activity"/>
    <property type="evidence" value="ECO:0007669"/>
    <property type="project" value="UniProtKB-UniRule"/>
</dbReference>
<name>A0A0H5C5T7_9ENTR</name>
<sequence length="166" mass="19458">MKLIFHIFELILIISTINVIIQKNLMYSLLYFILSLLSISCIFFLINCYFIGSLTIIIYAGTIMVLFIFAIMTLDTDNKKKQRKFFWKNQKNYIKLLLPITLSCFILYNIPNKNYLNTELNEYIINEKEIGLALFGGPYFLITELASMLLLSSLIITLYFNKFNIN</sequence>
<evidence type="ECO:0000256" key="1">
    <source>
        <dbReference type="ARBA" id="ARBA00005698"/>
    </source>
</evidence>
<comment type="catalytic activity">
    <reaction evidence="4">
        <text>a quinone + NADH + 5 H(+)(in) = a quinol + NAD(+) + 4 H(+)(out)</text>
        <dbReference type="Rhea" id="RHEA:57888"/>
        <dbReference type="ChEBI" id="CHEBI:15378"/>
        <dbReference type="ChEBI" id="CHEBI:24646"/>
        <dbReference type="ChEBI" id="CHEBI:57540"/>
        <dbReference type="ChEBI" id="CHEBI:57945"/>
        <dbReference type="ChEBI" id="CHEBI:132124"/>
    </reaction>
</comment>
<dbReference type="InterPro" id="IPR042106">
    <property type="entry name" value="Nuo/plastoQ_OxRdtase_6_NuoJ"/>
</dbReference>
<dbReference type="Proteomes" id="UP000242753">
    <property type="component" value="Chromosome I"/>
</dbReference>
<dbReference type="Gene3D" id="1.20.120.1200">
    <property type="entry name" value="NADH-ubiquinone/plastoquinone oxidoreductase chain 6, subunit NuoJ"/>
    <property type="match status" value="1"/>
</dbReference>
<comment type="function">
    <text evidence="4">NDH-1 shuttles electrons from NADH, via FMN and iron-sulfur (Fe-S) centers, to quinones in the respiratory chain. Couples the redox reaction to proton translocation (for every two electrons transferred, four hydrogen ions are translocated across the cytoplasmic membrane), and thus conserves the redox energy in a proton gradient.</text>
</comment>
<feature type="transmembrane region" description="Helical" evidence="4">
    <location>
        <begin position="130"/>
        <end position="160"/>
    </location>
</feature>
<dbReference type="EC" id="7.1.1.-" evidence="4"/>
<dbReference type="AlphaFoldDB" id="A0A0H5C5T7"/>
<dbReference type="Pfam" id="PF00499">
    <property type="entry name" value="Oxidored_q3"/>
    <property type="match status" value="1"/>
</dbReference>
<comment type="subunit">
    <text evidence="3">Composed of 13 different subunits. Subunits NuoA, H, J, K, L, M, N constitute the membrane sector of the complex.</text>
</comment>
<keyword evidence="4" id="KW-0520">NAD</keyword>
<evidence type="ECO:0000256" key="4">
    <source>
        <dbReference type="RuleBase" id="RU004429"/>
    </source>
</evidence>
<keyword evidence="6" id="KW-1185">Reference proteome</keyword>
<comment type="subcellular location">
    <subcellularLocation>
        <location evidence="4">Cell membrane</location>
        <topology evidence="4">Multi-pass membrane protein</topology>
    </subcellularLocation>
</comment>
<dbReference type="KEGG" id="wca:WEOB_398"/>
<keyword evidence="4" id="KW-0812">Transmembrane</keyword>